<dbReference type="RefSeq" id="WP_128389308.1">
    <property type="nucleotide sequence ID" value="NZ_SBII01000004.1"/>
</dbReference>
<feature type="transmembrane region" description="Helical" evidence="11">
    <location>
        <begin position="471"/>
        <end position="494"/>
    </location>
</feature>
<dbReference type="FunFam" id="2.70.150.10:FF:000020">
    <property type="entry name" value="Copper-exporting P-type ATPase A"/>
    <property type="match status" value="1"/>
</dbReference>
<evidence type="ECO:0000259" key="12">
    <source>
        <dbReference type="PROSITE" id="PS50846"/>
    </source>
</evidence>
<feature type="domain" description="HMA" evidence="12">
    <location>
        <begin position="1"/>
        <end position="68"/>
    </location>
</feature>
<dbReference type="InterPro" id="IPR023214">
    <property type="entry name" value="HAD_sf"/>
</dbReference>
<dbReference type="PANTHER" id="PTHR43520:SF8">
    <property type="entry name" value="P-TYPE CU(+) TRANSPORTER"/>
    <property type="match status" value="1"/>
</dbReference>
<dbReference type="Gene3D" id="2.70.150.10">
    <property type="entry name" value="Calcium-transporting ATPase, cytoplasmic transduction domain A"/>
    <property type="match status" value="1"/>
</dbReference>
<evidence type="ECO:0000313" key="14">
    <source>
        <dbReference type="Proteomes" id="UP000287527"/>
    </source>
</evidence>
<dbReference type="InterPro" id="IPR059000">
    <property type="entry name" value="ATPase_P-type_domA"/>
</dbReference>
<dbReference type="GO" id="GO:0005886">
    <property type="term" value="C:plasma membrane"/>
    <property type="evidence" value="ECO:0007669"/>
    <property type="project" value="UniProtKB-SubCell"/>
</dbReference>
<dbReference type="PROSITE" id="PS00154">
    <property type="entry name" value="ATPASE_E1_E2"/>
    <property type="match status" value="1"/>
</dbReference>
<dbReference type="InterPro" id="IPR006121">
    <property type="entry name" value="HMA_dom"/>
</dbReference>
<comment type="subcellular location">
    <subcellularLocation>
        <location evidence="1">Cell membrane</location>
        <topology evidence="1">Multi-pass membrane protein</topology>
    </subcellularLocation>
</comment>
<dbReference type="InterPro" id="IPR036412">
    <property type="entry name" value="HAD-like_sf"/>
</dbReference>
<dbReference type="PROSITE" id="PS01047">
    <property type="entry name" value="HMA_1"/>
    <property type="match status" value="1"/>
</dbReference>
<evidence type="ECO:0000313" key="13">
    <source>
        <dbReference type="EMBL" id="RWX00825.1"/>
    </source>
</evidence>
<dbReference type="NCBIfam" id="TIGR01494">
    <property type="entry name" value="ATPase_P-type"/>
    <property type="match status" value="1"/>
</dbReference>
<dbReference type="CDD" id="cd02094">
    <property type="entry name" value="P-type_ATPase_Cu-like"/>
    <property type="match status" value="1"/>
</dbReference>
<evidence type="ECO:0000256" key="8">
    <source>
        <dbReference type="ARBA" id="ARBA00022967"/>
    </source>
</evidence>
<evidence type="ECO:0000256" key="5">
    <source>
        <dbReference type="ARBA" id="ARBA00022723"/>
    </source>
</evidence>
<dbReference type="Gene3D" id="3.30.70.100">
    <property type="match status" value="1"/>
</dbReference>
<evidence type="ECO:0000256" key="7">
    <source>
        <dbReference type="ARBA" id="ARBA00022840"/>
    </source>
</evidence>
<dbReference type="InterPro" id="IPR027256">
    <property type="entry name" value="P-typ_ATPase_IB"/>
</dbReference>
<dbReference type="GO" id="GO:0060003">
    <property type="term" value="P:copper ion export"/>
    <property type="evidence" value="ECO:0007669"/>
    <property type="project" value="UniProtKB-ARBA"/>
</dbReference>
<dbReference type="InterPro" id="IPR023299">
    <property type="entry name" value="ATPase_P-typ_cyto_dom_N"/>
</dbReference>
<dbReference type="InterPro" id="IPR008250">
    <property type="entry name" value="ATPase_P-typ_transduc_dom_A_sf"/>
</dbReference>
<feature type="transmembrane region" description="Helical" evidence="11">
    <location>
        <begin position="813"/>
        <end position="835"/>
    </location>
</feature>
<feature type="transmembrane region" description="Helical" evidence="11">
    <location>
        <begin position="788"/>
        <end position="807"/>
    </location>
</feature>
<dbReference type="PRINTS" id="PR00119">
    <property type="entry name" value="CATATPASE"/>
</dbReference>
<accession>A0A3S3U0X4</accession>
<dbReference type="Gene3D" id="3.40.50.1000">
    <property type="entry name" value="HAD superfamily/HAD-like"/>
    <property type="match status" value="1"/>
</dbReference>
<dbReference type="GO" id="GO:0016887">
    <property type="term" value="F:ATP hydrolysis activity"/>
    <property type="evidence" value="ECO:0007669"/>
    <property type="project" value="InterPro"/>
</dbReference>
<keyword evidence="6 11" id="KW-0547">Nucleotide-binding</keyword>
<evidence type="ECO:0000256" key="1">
    <source>
        <dbReference type="ARBA" id="ARBA00004651"/>
    </source>
</evidence>
<comment type="caution">
    <text evidence="13">The sequence shown here is derived from an EMBL/GenBank/DDBJ whole genome shotgun (WGS) entry which is preliminary data.</text>
</comment>
<dbReference type="Proteomes" id="UP000287527">
    <property type="component" value="Unassembled WGS sequence"/>
</dbReference>
<evidence type="ECO:0000256" key="11">
    <source>
        <dbReference type="RuleBase" id="RU362081"/>
    </source>
</evidence>
<evidence type="ECO:0000256" key="2">
    <source>
        <dbReference type="ARBA" id="ARBA00006024"/>
    </source>
</evidence>
<dbReference type="Pfam" id="PF00403">
    <property type="entry name" value="HMA"/>
    <property type="match status" value="1"/>
</dbReference>
<dbReference type="InterPro" id="IPR018303">
    <property type="entry name" value="ATPase_P-typ_P_site"/>
</dbReference>
<keyword evidence="7 11" id="KW-0067">ATP-binding</keyword>
<dbReference type="NCBIfam" id="TIGR01525">
    <property type="entry name" value="ATPase-IB_hvy"/>
    <property type="match status" value="1"/>
</dbReference>
<organism evidence="13 14">
    <name type="scientific">Flavobacterium cerinum</name>
    <dbReference type="NCBI Taxonomy" id="2502784"/>
    <lineage>
        <taxon>Bacteria</taxon>
        <taxon>Pseudomonadati</taxon>
        <taxon>Bacteroidota</taxon>
        <taxon>Flavobacteriia</taxon>
        <taxon>Flavobacteriales</taxon>
        <taxon>Flavobacteriaceae</taxon>
        <taxon>Flavobacterium</taxon>
    </lineage>
</organism>
<dbReference type="PRINTS" id="PR00943">
    <property type="entry name" value="CUATPASE"/>
</dbReference>
<keyword evidence="4 11" id="KW-0812">Transmembrane</keyword>
<dbReference type="GO" id="GO:0043682">
    <property type="term" value="F:P-type divalent copper transporter activity"/>
    <property type="evidence" value="ECO:0007669"/>
    <property type="project" value="TreeGrafter"/>
</dbReference>
<evidence type="ECO:0000256" key="4">
    <source>
        <dbReference type="ARBA" id="ARBA00022692"/>
    </source>
</evidence>
<protein>
    <submittedName>
        <fullName evidence="13">Copper-translocating P-type ATPase</fullName>
    </submittedName>
</protein>
<keyword evidence="14" id="KW-1185">Reference proteome</keyword>
<dbReference type="Pfam" id="PF00122">
    <property type="entry name" value="E1-E2_ATPase"/>
    <property type="match status" value="1"/>
</dbReference>
<feature type="transmembrane region" description="Helical" evidence="11">
    <location>
        <begin position="446"/>
        <end position="465"/>
    </location>
</feature>
<dbReference type="SFLD" id="SFLDF00027">
    <property type="entry name" value="p-type_atpase"/>
    <property type="match status" value="1"/>
</dbReference>
<dbReference type="Gene3D" id="3.40.1110.10">
    <property type="entry name" value="Calcium-transporting ATPase, cytoplasmic domain N"/>
    <property type="match status" value="1"/>
</dbReference>
<dbReference type="InterPro" id="IPR001757">
    <property type="entry name" value="P_typ_ATPase"/>
</dbReference>
<feature type="transmembrane region" description="Helical" evidence="11">
    <location>
        <begin position="289"/>
        <end position="309"/>
    </location>
</feature>
<dbReference type="EMBL" id="SBII01000004">
    <property type="protein sequence ID" value="RWX00825.1"/>
    <property type="molecule type" value="Genomic_DNA"/>
</dbReference>
<dbReference type="GO" id="GO:0005524">
    <property type="term" value="F:ATP binding"/>
    <property type="evidence" value="ECO:0007669"/>
    <property type="project" value="UniProtKB-UniRule"/>
</dbReference>
<reference evidence="13 14" key="1">
    <citation type="submission" date="2019-01" db="EMBL/GenBank/DDBJ databases">
        <title>Flavobacterium sp. nov.,isolated from freshwater.</title>
        <authorList>
            <person name="Zhang R."/>
            <person name="Du Z.-J."/>
        </authorList>
    </citation>
    <scope>NUCLEOTIDE SEQUENCE [LARGE SCALE GENOMIC DNA]</scope>
    <source>
        <strain evidence="13 14">1E403</strain>
    </source>
</reference>
<dbReference type="AlphaFoldDB" id="A0A3S3U0X4"/>
<proteinExistence type="inferred from homology"/>
<evidence type="ECO:0000256" key="3">
    <source>
        <dbReference type="ARBA" id="ARBA00022475"/>
    </source>
</evidence>
<feature type="transmembrane region" description="Helical" evidence="11">
    <location>
        <begin position="182"/>
        <end position="201"/>
    </location>
</feature>
<dbReference type="InterPro" id="IPR023298">
    <property type="entry name" value="ATPase_P-typ_TM_dom_sf"/>
</dbReference>
<dbReference type="SFLD" id="SFLDG00002">
    <property type="entry name" value="C1.7:_P-type_atpase_like"/>
    <property type="match status" value="1"/>
</dbReference>
<dbReference type="SUPFAM" id="SSF56784">
    <property type="entry name" value="HAD-like"/>
    <property type="match status" value="1"/>
</dbReference>
<dbReference type="SUPFAM" id="SSF81665">
    <property type="entry name" value="Calcium ATPase, transmembrane domain M"/>
    <property type="match status" value="1"/>
</dbReference>
<comment type="similarity">
    <text evidence="2 11">Belongs to the cation transport ATPase (P-type) (TC 3.A.3) family. Type IB subfamily.</text>
</comment>
<dbReference type="GO" id="GO:0055070">
    <property type="term" value="P:copper ion homeostasis"/>
    <property type="evidence" value="ECO:0007669"/>
    <property type="project" value="TreeGrafter"/>
</dbReference>
<feature type="transmembrane region" description="Helical" evidence="11">
    <location>
        <begin position="221"/>
        <end position="239"/>
    </location>
</feature>
<dbReference type="GO" id="GO:0005507">
    <property type="term" value="F:copper ion binding"/>
    <property type="evidence" value="ECO:0007669"/>
    <property type="project" value="TreeGrafter"/>
</dbReference>
<dbReference type="OrthoDB" id="1521937at2"/>
<dbReference type="Pfam" id="PF00702">
    <property type="entry name" value="Hydrolase"/>
    <property type="match status" value="1"/>
</dbReference>
<keyword evidence="10 11" id="KW-0472">Membrane</keyword>
<dbReference type="Pfam" id="PF19335">
    <property type="entry name" value="HMBD"/>
    <property type="match status" value="2"/>
</dbReference>
<dbReference type="NCBIfam" id="TIGR01511">
    <property type="entry name" value="ATPase-IB1_Cu"/>
    <property type="match status" value="1"/>
</dbReference>
<gene>
    <name evidence="13" type="ORF">EPI11_07330</name>
</gene>
<name>A0A3S3U0X4_9FLAO</name>
<keyword evidence="3 11" id="KW-1003">Cell membrane</keyword>
<feature type="transmembrane region" description="Helical" evidence="11">
    <location>
        <begin position="251"/>
        <end position="277"/>
    </location>
</feature>
<keyword evidence="8" id="KW-1278">Translocase</keyword>
<dbReference type="InterPro" id="IPR044492">
    <property type="entry name" value="P_typ_ATPase_HD_dom"/>
</dbReference>
<dbReference type="InterPro" id="IPR036163">
    <property type="entry name" value="HMA_dom_sf"/>
</dbReference>
<dbReference type="InterPro" id="IPR045800">
    <property type="entry name" value="HMBD"/>
</dbReference>
<dbReference type="SFLD" id="SFLDS00003">
    <property type="entry name" value="Haloacid_Dehalogenase"/>
    <property type="match status" value="1"/>
</dbReference>
<dbReference type="InterPro" id="IPR017969">
    <property type="entry name" value="Heavy-metal-associated_CS"/>
</dbReference>
<evidence type="ECO:0000256" key="9">
    <source>
        <dbReference type="ARBA" id="ARBA00022989"/>
    </source>
</evidence>
<evidence type="ECO:0000256" key="10">
    <source>
        <dbReference type="ARBA" id="ARBA00023136"/>
    </source>
</evidence>
<dbReference type="SUPFAM" id="SSF81653">
    <property type="entry name" value="Calcium ATPase, transduction domain A"/>
    <property type="match status" value="1"/>
</dbReference>
<evidence type="ECO:0000256" key="6">
    <source>
        <dbReference type="ARBA" id="ARBA00022741"/>
    </source>
</evidence>
<sequence length="843" mass="90751">MKHTYSITGMSCDGCRTKVEKALNAVEGIEASVSLHPPVAVITMKEHIPTEKLQEVLTAIGNYKIQMGDHAHIPAVDQKVMVHSNHTEHIHDHKKTMVSGGGGKYYCPMHCEGDKIYDKPGNCPVCGMNLEKMHELTPKKKQYTCPMHPEIVKDEAGSCPICGMDLVPMEPDDEVDKTYTDLLFKFKIAVAFTLPIFILAMGEMIPGNPIGKIISHHVSNWLQLVFSLPVVFYATWMFFQRAWVSFTTFRLNMFSLIGLGASAAFVFSIVALLFPSVFPDQFKSHNGTVFLYFEAVTVILTLVLLGQLLEARAHSQTSGAIKELLKLSPTEATLVADGKDKVIAINDIVKGDILRVKPGEKIPVDGTITEGSSSIDESMITGEPIPVTKNEGDKVSSGTINGTKSFLMVAERVGEETLLSQIIQMVNNASRSKAPIQKLADEISKYFVPIVIGVAVITFIIWAIFGPEPAYVFGFVNALAVLIIACPCALGLATPMSIMVGVGKGAQNGVLIKNAEAIEKMDKINVLITDKTGTITEGKPSVEKIVSFNGINDKELIRVIASLNQYSEHPLGEAIMKFAEINGVVPTPVQDFDSVTGKGVIGTLSGKQIAIGNKGLMEQFGAVVSAEALEKVVHEQSLGKTVSYISIGNSVEGYVTITDAIKETSQKAIRTLMEQGIDVIMLTGDNKNTAKAVADSLGLKHFQAECMPEDKLKVIEKLQAEGKIVAMAGDGINDAPALAQSDIGIAMGTGTDVAIESAEITLLKGDLQGIVKAKELSHGVMKNIRQNLFLAFVYNVIGIPVAAGVLYPAFGILLSPMIAAAAMSLSSVSVIVNSLRIRSLKLQ</sequence>
<dbReference type="PROSITE" id="PS50846">
    <property type="entry name" value="HMA_2"/>
    <property type="match status" value="1"/>
</dbReference>
<dbReference type="PANTHER" id="PTHR43520">
    <property type="entry name" value="ATP7, ISOFORM B"/>
    <property type="match status" value="1"/>
</dbReference>
<dbReference type="SUPFAM" id="SSF55008">
    <property type="entry name" value="HMA, heavy metal-associated domain"/>
    <property type="match status" value="1"/>
</dbReference>
<keyword evidence="9 11" id="KW-1133">Transmembrane helix</keyword>
<dbReference type="CDD" id="cd00371">
    <property type="entry name" value="HMA"/>
    <property type="match status" value="1"/>
</dbReference>
<keyword evidence="5 11" id="KW-0479">Metal-binding</keyword>